<keyword evidence="2" id="KW-1185">Reference proteome</keyword>
<comment type="caution">
    <text evidence="1">The sequence shown here is derived from an EMBL/GenBank/DDBJ whole genome shotgun (WGS) entry which is preliminary data.</text>
</comment>
<protein>
    <submittedName>
        <fullName evidence="1">Uncharacterized protein</fullName>
    </submittedName>
</protein>
<sequence length="98" mass="10586">MFDSVDTVDSLDPPVSVAFGDATDPFADESFVVAFVPPDSVVVDAFTADDSVGERVSFETLSFPTLWLAPPHPARRTRRAAATENHRLSLLSMTVTDS</sequence>
<proteinExistence type="predicted"/>
<dbReference type="AlphaFoldDB" id="A0ABD5P667"/>
<evidence type="ECO:0000313" key="2">
    <source>
        <dbReference type="Proteomes" id="UP001595921"/>
    </source>
</evidence>
<dbReference type="EMBL" id="JBHSDS010000001">
    <property type="protein sequence ID" value="MFC4356355.1"/>
    <property type="molecule type" value="Genomic_DNA"/>
</dbReference>
<accession>A0ABD5P667</accession>
<name>A0ABD5P667_9EURY</name>
<dbReference type="Proteomes" id="UP001595921">
    <property type="component" value="Unassembled WGS sequence"/>
</dbReference>
<evidence type="ECO:0000313" key="1">
    <source>
        <dbReference type="EMBL" id="MFC4356355.1"/>
    </source>
</evidence>
<organism evidence="1 2">
    <name type="scientific">Halobium salinum</name>
    <dbReference type="NCBI Taxonomy" id="1364940"/>
    <lineage>
        <taxon>Archaea</taxon>
        <taxon>Methanobacteriati</taxon>
        <taxon>Methanobacteriota</taxon>
        <taxon>Stenosarchaea group</taxon>
        <taxon>Halobacteria</taxon>
        <taxon>Halobacteriales</taxon>
        <taxon>Haloferacaceae</taxon>
        <taxon>Halobium</taxon>
    </lineage>
</organism>
<gene>
    <name evidence="1" type="ORF">ACFO0N_00160</name>
</gene>
<dbReference type="RefSeq" id="WP_267624710.1">
    <property type="nucleotide sequence ID" value="NZ_JAODIW010000010.1"/>
</dbReference>
<reference evidence="1 2" key="1">
    <citation type="journal article" date="2019" name="Int. J. Syst. Evol. Microbiol.">
        <title>The Global Catalogue of Microorganisms (GCM) 10K type strain sequencing project: providing services to taxonomists for standard genome sequencing and annotation.</title>
        <authorList>
            <consortium name="The Broad Institute Genomics Platform"/>
            <consortium name="The Broad Institute Genome Sequencing Center for Infectious Disease"/>
            <person name="Wu L."/>
            <person name="Ma J."/>
        </authorList>
    </citation>
    <scope>NUCLEOTIDE SEQUENCE [LARGE SCALE GENOMIC DNA]</scope>
    <source>
        <strain evidence="1 2">CGMCC 1.12553</strain>
    </source>
</reference>